<keyword evidence="2" id="KW-1185">Reference proteome</keyword>
<proteinExistence type="predicted"/>
<organism evidence="1 2">
    <name type="scientific">Luteimonas salinilitoris</name>
    <dbReference type="NCBI Taxonomy" id="3237697"/>
    <lineage>
        <taxon>Bacteria</taxon>
        <taxon>Pseudomonadati</taxon>
        <taxon>Pseudomonadota</taxon>
        <taxon>Gammaproteobacteria</taxon>
        <taxon>Lysobacterales</taxon>
        <taxon>Lysobacteraceae</taxon>
        <taxon>Luteimonas</taxon>
    </lineage>
</organism>
<gene>
    <name evidence="1" type="ORF">AB6713_08165</name>
</gene>
<reference evidence="1 2" key="1">
    <citation type="submission" date="2024-07" db="EMBL/GenBank/DDBJ databases">
        <title>Luteimonas salilacus sp. nov., isolated from the shore soil of Salt Lake in Tibet of China.</title>
        <authorList>
            <person name="Zhang X."/>
            <person name="Li A."/>
        </authorList>
    </citation>
    <scope>NUCLEOTIDE SEQUENCE [LARGE SCALE GENOMIC DNA]</scope>
    <source>
        <strain evidence="1 2">B3-2-R+30</strain>
    </source>
</reference>
<evidence type="ECO:0000313" key="1">
    <source>
        <dbReference type="EMBL" id="MEZ0474592.1"/>
    </source>
</evidence>
<name>A0ABV4HPD5_9GAMM</name>
<evidence type="ECO:0008006" key="3">
    <source>
        <dbReference type="Google" id="ProtNLM"/>
    </source>
</evidence>
<dbReference type="EMBL" id="JBFWIC010000008">
    <property type="protein sequence ID" value="MEZ0474592.1"/>
    <property type="molecule type" value="Genomic_DNA"/>
</dbReference>
<evidence type="ECO:0000313" key="2">
    <source>
        <dbReference type="Proteomes" id="UP001566331"/>
    </source>
</evidence>
<comment type="caution">
    <text evidence="1">The sequence shown here is derived from an EMBL/GenBank/DDBJ whole genome shotgun (WGS) entry which is preliminary data.</text>
</comment>
<dbReference type="RefSeq" id="WP_370563913.1">
    <property type="nucleotide sequence ID" value="NZ_JBFWIB010000005.1"/>
</dbReference>
<accession>A0ABV4HPD5</accession>
<dbReference type="Proteomes" id="UP001566331">
    <property type="component" value="Unassembled WGS sequence"/>
</dbReference>
<sequence>MPIELPDLDDIDYDDLVAGAIAALPGYGSDWTDYNASDPGITVLEMLAWLTEMLVYRTDRIQPRTYLAFMQLLMGYGESALSDGGAEQTAGDVQAALHGRFEAEPEQTVRDVLLTLRRRYRAVTVDDYEQLALITFPETLAVERNASVEPIDRLTCLSGKDATDTSSGTPADLPGAVSLVVLPRASTAGDSWVEPSSDLVDALLDFFEDRRLITTTVCVAGPRFVSLRKVKATLYIDGDARPPGVLLDARRALFEYLHPARGGNDHGGWPFGRAVRSADLMARLANVAGVSFVEDVTVKTSPSGDGDSVALEDDQLPQLAMGDIDLSAKVLKGSLGQQDSDWVDWNPEENG</sequence>
<protein>
    <recommendedName>
        <fullName evidence="3">Baseplate protein J-like domain-containing protein</fullName>
    </recommendedName>
</protein>